<dbReference type="PROSITE" id="PS50801">
    <property type="entry name" value="STAS"/>
    <property type="match status" value="1"/>
</dbReference>
<dbReference type="PANTHER" id="PTHR33495:SF2">
    <property type="entry name" value="ANTI-SIGMA FACTOR ANTAGONIST TM_1081-RELATED"/>
    <property type="match status" value="1"/>
</dbReference>
<evidence type="ECO:0000256" key="2">
    <source>
        <dbReference type="RuleBase" id="RU003749"/>
    </source>
</evidence>
<dbReference type="GO" id="GO:0043856">
    <property type="term" value="F:anti-sigma factor antagonist activity"/>
    <property type="evidence" value="ECO:0007669"/>
    <property type="project" value="InterPro"/>
</dbReference>
<evidence type="ECO:0000256" key="1">
    <source>
        <dbReference type="ARBA" id="ARBA00009013"/>
    </source>
</evidence>
<sequence>MEMTILRRNDRNGVVVAFLKGIVDGESAQMFEKKIIDLIAQEDKFFIINMSETEYITSAGLRSFLVIGKLLRGRRGRIAVSNFNESVGEVFKMMNFDSLFAMYTTEEEALGAICSPGPETTVY</sequence>
<dbReference type="CDD" id="cd07043">
    <property type="entry name" value="STAS_anti-anti-sigma_factors"/>
    <property type="match status" value="1"/>
</dbReference>
<gene>
    <name evidence="4" type="ORF">A2008_03130</name>
</gene>
<dbReference type="AlphaFoldDB" id="A0A1F7WI18"/>
<dbReference type="Gene3D" id="3.30.750.24">
    <property type="entry name" value="STAS domain"/>
    <property type="match status" value="1"/>
</dbReference>
<comment type="caution">
    <text evidence="4">The sequence shown here is derived from an EMBL/GenBank/DDBJ whole genome shotgun (WGS) entry which is preliminary data.</text>
</comment>
<feature type="domain" description="STAS" evidence="3">
    <location>
        <begin position="4"/>
        <end position="113"/>
    </location>
</feature>
<dbReference type="Proteomes" id="UP000178735">
    <property type="component" value="Unassembled WGS sequence"/>
</dbReference>
<dbReference type="NCBIfam" id="TIGR00377">
    <property type="entry name" value="ant_ant_sig"/>
    <property type="match status" value="1"/>
</dbReference>
<organism evidence="4 5">
    <name type="scientific">Candidatus Wallbacteria bacterium GWC2_49_35</name>
    <dbReference type="NCBI Taxonomy" id="1817813"/>
    <lineage>
        <taxon>Bacteria</taxon>
        <taxon>Candidatus Walliibacteriota</taxon>
    </lineage>
</organism>
<proteinExistence type="inferred from homology"/>
<comment type="similarity">
    <text evidence="1 2">Belongs to the anti-sigma-factor antagonist family.</text>
</comment>
<evidence type="ECO:0000313" key="4">
    <source>
        <dbReference type="EMBL" id="OGM02474.1"/>
    </source>
</evidence>
<evidence type="ECO:0000313" key="5">
    <source>
        <dbReference type="Proteomes" id="UP000178735"/>
    </source>
</evidence>
<dbReference type="Pfam" id="PF01740">
    <property type="entry name" value="STAS"/>
    <property type="match status" value="1"/>
</dbReference>
<name>A0A1F7WI18_9BACT</name>
<dbReference type="InterPro" id="IPR003658">
    <property type="entry name" value="Anti-sigma_ant"/>
</dbReference>
<reference evidence="4 5" key="1">
    <citation type="journal article" date="2016" name="Nat. Commun.">
        <title>Thousands of microbial genomes shed light on interconnected biogeochemical processes in an aquifer system.</title>
        <authorList>
            <person name="Anantharaman K."/>
            <person name="Brown C.T."/>
            <person name="Hug L.A."/>
            <person name="Sharon I."/>
            <person name="Castelle C.J."/>
            <person name="Probst A.J."/>
            <person name="Thomas B.C."/>
            <person name="Singh A."/>
            <person name="Wilkins M.J."/>
            <person name="Karaoz U."/>
            <person name="Brodie E.L."/>
            <person name="Williams K.H."/>
            <person name="Hubbard S.S."/>
            <person name="Banfield J.F."/>
        </authorList>
    </citation>
    <scope>NUCLEOTIDE SEQUENCE [LARGE SCALE GENOMIC DNA]</scope>
</reference>
<dbReference type="EMBL" id="MGFH01000207">
    <property type="protein sequence ID" value="OGM02474.1"/>
    <property type="molecule type" value="Genomic_DNA"/>
</dbReference>
<evidence type="ECO:0000259" key="3">
    <source>
        <dbReference type="PROSITE" id="PS50801"/>
    </source>
</evidence>
<accession>A0A1F7WI18</accession>
<dbReference type="STRING" id="1817813.A2008_03130"/>
<dbReference type="InterPro" id="IPR036513">
    <property type="entry name" value="STAS_dom_sf"/>
</dbReference>
<dbReference type="InterPro" id="IPR002645">
    <property type="entry name" value="STAS_dom"/>
</dbReference>
<dbReference type="PANTHER" id="PTHR33495">
    <property type="entry name" value="ANTI-SIGMA FACTOR ANTAGONIST TM_1081-RELATED-RELATED"/>
    <property type="match status" value="1"/>
</dbReference>
<protein>
    <recommendedName>
        <fullName evidence="2">Anti-sigma factor antagonist</fullName>
    </recommendedName>
</protein>
<dbReference type="SUPFAM" id="SSF52091">
    <property type="entry name" value="SpoIIaa-like"/>
    <property type="match status" value="1"/>
</dbReference>